<reference evidence="1 2" key="1">
    <citation type="submission" date="2021-03" db="EMBL/GenBank/DDBJ databases">
        <title>Antimicrobial resistance genes in bacteria isolated from Japanese honey, and their potential for conferring macrolide and lincosamide resistance in the American foulbrood pathogen Paenibacillus larvae.</title>
        <authorList>
            <person name="Okamoto M."/>
            <person name="Kumagai M."/>
            <person name="Kanamori H."/>
            <person name="Takamatsu D."/>
        </authorList>
    </citation>
    <scope>NUCLEOTIDE SEQUENCE [LARGE SCALE GENOMIC DNA]</scope>
    <source>
        <strain evidence="1 2">J1TS3</strain>
    </source>
</reference>
<dbReference type="EMBL" id="BOQT01000018">
    <property type="protein sequence ID" value="GIN22565.1"/>
    <property type="molecule type" value="Genomic_DNA"/>
</dbReference>
<dbReference type="RefSeq" id="WP_212963683.1">
    <property type="nucleotide sequence ID" value="NZ_BOQT01000018.1"/>
</dbReference>
<gene>
    <name evidence="1" type="ORF">J1TS3_36990</name>
</gene>
<dbReference type="Proteomes" id="UP000680279">
    <property type="component" value="Unassembled WGS sequence"/>
</dbReference>
<evidence type="ECO:0000313" key="1">
    <source>
        <dbReference type="EMBL" id="GIN22565.1"/>
    </source>
</evidence>
<proteinExistence type="predicted"/>
<evidence type="ECO:0000313" key="2">
    <source>
        <dbReference type="Proteomes" id="UP000680279"/>
    </source>
</evidence>
<sequence>MVIYEFEYEMPPLRAIYRHGIYAVDEETAIKRFKANNPKAKIRKVKVRET</sequence>
<organism evidence="1 2">
    <name type="scientific">Siminovitchia fordii</name>
    <dbReference type="NCBI Taxonomy" id="254759"/>
    <lineage>
        <taxon>Bacteria</taxon>
        <taxon>Bacillati</taxon>
        <taxon>Bacillota</taxon>
        <taxon>Bacilli</taxon>
        <taxon>Bacillales</taxon>
        <taxon>Bacillaceae</taxon>
        <taxon>Siminovitchia</taxon>
    </lineage>
</organism>
<protein>
    <submittedName>
        <fullName evidence="1">Uncharacterized protein</fullName>
    </submittedName>
</protein>
<accession>A0ABQ4KBU8</accession>
<keyword evidence="2" id="KW-1185">Reference proteome</keyword>
<comment type="caution">
    <text evidence="1">The sequence shown here is derived from an EMBL/GenBank/DDBJ whole genome shotgun (WGS) entry which is preliminary data.</text>
</comment>
<name>A0ABQ4KBU8_9BACI</name>